<dbReference type="CDD" id="cd02440">
    <property type="entry name" value="AdoMet_MTases"/>
    <property type="match status" value="1"/>
</dbReference>
<dbReference type="PANTHER" id="PTHR43861:SF1">
    <property type="entry name" value="TRANS-ACONITATE 2-METHYLTRANSFERASE"/>
    <property type="match status" value="1"/>
</dbReference>
<dbReference type="EMBL" id="FOHE01000004">
    <property type="protein sequence ID" value="SES97595.1"/>
    <property type="molecule type" value="Genomic_DNA"/>
</dbReference>
<keyword evidence="2" id="KW-0808">Transferase</keyword>
<evidence type="ECO:0000313" key="2">
    <source>
        <dbReference type="EMBL" id="SES97595.1"/>
    </source>
</evidence>
<accession>A0A1I0AT93</accession>
<gene>
    <name evidence="2" type="ORF">SAMN05216389_10428</name>
</gene>
<dbReference type="PANTHER" id="PTHR43861">
    <property type="entry name" value="TRANS-ACONITATE 2-METHYLTRANSFERASE-RELATED"/>
    <property type="match status" value="1"/>
</dbReference>
<protein>
    <submittedName>
        <fullName evidence="2">Methyltransferase domain-containing protein</fullName>
    </submittedName>
</protein>
<dbReference type="Proteomes" id="UP000198618">
    <property type="component" value="Unassembled WGS sequence"/>
</dbReference>
<dbReference type="InterPro" id="IPR029063">
    <property type="entry name" value="SAM-dependent_MTases_sf"/>
</dbReference>
<dbReference type="InterPro" id="IPR013216">
    <property type="entry name" value="Methyltransf_11"/>
</dbReference>
<dbReference type="AlphaFoldDB" id="A0A1I0AT93"/>
<dbReference type="Gene3D" id="3.40.50.150">
    <property type="entry name" value="Vaccinia Virus protein VP39"/>
    <property type="match status" value="1"/>
</dbReference>
<organism evidence="2 3">
    <name type="scientific">Oceanobacillus limi</name>
    <dbReference type="NCBI Taxonomy" id="930131"/>
    <lineage>
        <taxon>Bacteria</taxon>
        <taxon>Bacillati</taxon>
        <taxon>Bacillota</taxon>
        <taxon>Bacilli</taxon>
        <taxon>Bacillales</taxon>
        <taxon>Bacillaceae</taxon>
        <taxon>Oceanobacillus</taxon>
    </lineage>
</organism>
<evidence type="ECO:0000313" key="3">
    <source>
        <dbReference type="Proteomes" id="UP000198618"/>
    </source>
</evidence>
<dbReference type="STRING" id="930131.SAMN05216389_10428"/>
<dbReference type="OrthoDB" id="9760689at2"/>
<name>A0A1I0AT93_9BACI</name>
<dbReference type="SUPFAM" id="SSF53335">
    <property type="entry name" value="S-adenosyl-L-methionine-dependent methyltransferases"/>
    <property type="match status" value="1"/>
</dbReference>
<reference evidence="2 3" key="1">
    <citation type="submission" date="2016-10" db="EMBL/GenBank/DDBJ databases">
        <authorList>
            <person name="de Groot N.N."/>
        </authorList>
    </citation>
    <scope>NUCLEOTIDE SEQUENCE [LARGE SCALE GENOMIC DNA]</scope>
    <source>
        <strain evidence="2 3">IBRC-M 10780</strain>
    </source>
</reference>
<dbReference type="RefSeq" id="WP_090867769.1">
    <property type="nucleotide sequence ID" value="NZ_FOHE01000004.1"/>
</dbReference>
<feature type="domain" description="Methyltransferase type 11" evidence="1">
    <location>
        <begin position="52"/>
        <end position="142"/>
    </location>
</feature>
<dbReference type="GO" id="GO:0032259">
    <property type="term" value="P:methylation"/>
    <property type="evidence" value="ECO:0007669"/>
    <property type="project" value="UniProtKB-KW"/>
</dbReference>
<sequence length="226" mass="25726">MSSFDWHQVAKEQWDQRAGFWSERSMSMWNEGSRKGIIPFLSKHIKEGSHILDVGCGDGYGSYKLKQAGYKVTGIDLSNEMIKKARAQGNDIRFLQGDVTSLPFESNHFDGMMSINVLEWTEVPANALKELKRVLKKDGLLCVGILGPTAGPRSNGYPRVYGEETINNSMMPWEFGKLAKELHFDYLDGFGVYKQGVEEKHYQELSLELKQALTFMWVFMLQKVGE</sequence>
<keyword evidence="3" id="KW-1185">Reference proteome</keyword>
<keyword evidence="2" id="KW-0489">Methyltransferase</keyword>
<dbReference type="Pfam" id="PF08241">
    <property type="entry name" value="Methyltransf_11"/>
    <property type="match status" value="1"/>
</dbReference>
<evidence type="ECO:0000259" key="1">
    <source>
        <dbReference type="Pfam" id="PF08241"/>
    </source>
</evidence>
<dbReference type="GO" id="GO:0008757">
    <property type="term" value="F:S-adenosylmethionine-dependent methyltransferase activity"/>
    <property type="evidence" value="ECO:0007669"/>
    <property type="project" value="InterPro"/>
</dbReference>
<proteinExistence type="predicted"/>